<reference evidence="7 8" key="1">
    <citation type="submission" date="2023-05" db="EMBL/GenBank/DDBJ databases">
        <title>A 100% complete, gapless, phased diploid assembly of the Scenedesmus obliquus UTEX 3031 genome.</title>
        <authorList>
            <person name="Biondi T.C."/>
            <person name="Hanschen E.R."/>
            <person name="Kwon T."/>
            <person name="Eng W."/>
            <person name="Kruse C.P.S."/>
            <person name="Koehler S.I."/>
            <person name="Kunde Y."/>
            <person name="Gleasner C.D."/>
            <person name="You Mak K.T."/>
            <person name="Polle J."/>
            <person name="Hovde B.T."/>
            <person name="Starkenburg S.R."/>
        </authorList>
    </citation>
    <scope>NUCLEOTIDE SEQUENCE [LARGE SCALE GENOMIC DNA]</scope>
    <source>
        <strain evidence="7 8">DOE0152z</strain>
    </source>
</reference>
<dbReference type="InterPro" id="IPR001077">
    <property type="entry name" value="COMT_C"/>
</dbReference>
<dbReference type="InterPro" id="IPR029063">
    <property type="entry name" value="SAM-dependent_MTases_sf"/>
</dbReference>
<dbReference type="PANTHER" id="PTHR11746">
    <property type="entry name" value="O-METHYLTRANSFERASE"/>
    <property type="match status" value="1"/>
</dbReference>
<accession>A0ABY8UJI2</accession>
<evidence type="ECO:0000256" key="1">
    <source>
        <dbReference type="ARBA" id="ARBA00022603"/>
    </source>
</evidence>
<evidence type="ECO:0000256" key="3">
    <source>
        <dbReference type="ARBA" id="ARBA00022691"/>
    </source>
</evidence>
<organism evidence="7 8">
    <name type="scientific">Tetradesmus obliquus</name>
    <name type="common">Green alga</name>
    <name type="synonym">Acutodesmus obliquus</name>
    <dbReference type="NCBI Taxonomy" id="3088"/>
    <lineage>
        <taxon>Eukaryota</taxon>
        <taxon>Viridiplantae</taxon>
        <taxon>Chlorophyta</taxon>
        <taxon>core chlorophytes</taxon>
        <taxon>Chlorophyceae</taxon>
        <taxon>CS clade</taxon>
        <taxon>Sphaeropleales</taxon>
        <taxon>Scenedesmaceae</taxon>
        <taxon>Tetradesmus</taxon>
    </lineage>
</organism>
<dbReference type="Pfam" id="PF08100">
    <property type="entry name" value="Dimerisation"/>
    <property type="match status" value="1"/>
</dbReference>
<proteinExistence type="predicted"/>
<keyword evidence="1" id="KW-0489">Methyltransferase</keyword>
<feature type="region of interest" description="Disordered" evidence="4">
    <location>
        <begin position="46"/>
        <end position="76"/>
    </location>
</feature>
<evidence type="ECO:0000256" key="4">
    <source>
        <dbReference type="SAM" id="MobiDB-lite"/>
    </source>
</evidence>
<dbReference type="Pfam" id="PF00891">
    <property type="entry name" value="Methyltransf_2"/>
    <property type="match status" value="1"/>
</dbReference>
<evidence type="ECO:0000259" key="5">
    <source>
        <dbReference type="Pfam" id="PF00891"/>
    </source>
</evidence>
<dbReference type="InterPro" id="IPR036388">
    <property type="entry name" value="WH-like_DNA-bd_sf"/>
</dbReference>
<feature type="domain" description="O-methyltransferase dimerisation" evidence="6">
    <location>
        <begin position="77"/>
        <end position="132"/>
    </location>
</feature>
<dbReference type="SUPFAM" id="SSF53335">
    <property type="entry name" value="S-adenosyl-L-methionine-dependent methyltransferases"/>
    <property type="match status" value="1"/>
</dbReference>
<dbReference type="Proteomes" id="UP001244341">
    <property type="component" value="Chromosome 12b"/>
</dbReference>
<keyword evidence="3" id="KW-0949">S-adenosyl-L-methionine</keyword>
<evidence type="ECO:0000259" key="6">
    <source>
        <dbReference type="Pfam" id="PF08100"/>
    </source>
</evidence>
<dbReference type="PROSITE" id="PS51683">
    <property type="entry name" value="SAM_OMT_II"/>
    <property type="match status" value="1"/>
</dbReference>
<evidence type="ECO:0000256" key="2">
    <source>
        <dbReference type="ARBA" id="ARBA00022679"/>
    </source>
</evidence>
<keyword evidence="2" id="KW-0808">Transferase</keyword>
<dbReference type="EMBL" id="CP126219">
    <property type="protein sequence ID" value="WIA20526.1"/>
    <property type="molecule type" value="Genomic_DNA"/>
</dbReference>
<name>A0ABY8UJI2_TETOB</name>
<keyword evidence="8" id="KW-1185">Reference proteome</keyword>
<dbReference type="Gene3D" id="3.40.50.150">
    <property type="entry name" value="Vaccinia Virus protein VP39"/>
    <property type="match status" value="1"/>
</dbReference>
<dbReference type="InterPro" id="IPR012967">
    <property type="entry name" value="COMT_dimerisation"/>
</dbReference>
<evidence type="ECO:0000313" key="8">
    <source>
        <dbReference type="Proteomes" id="UP001244341"/>
    </source>
</evidence>
<sequence>MADAQELPDAAPVLELLNGFRKSKVLFTLVSLGVCDLLQLGPQQQQQQQQHAANTASSSSPTASAAAAAGNSSSSSRHTLSLQQLARLLSKEGAEPSHDGLGRLLDAAVSLQLLGGSRDGYYLTDLAHTYLTRDSQHSLVGYIIHSDSLLYKLWGDLETAVVTGSNCWSCAFGLDSADVFASVYSNDAAVLRFMRGMHGLCQLSAKPVLTAFDLTCYNMLVDLGGATGALAAAACELYPRMRAVVFDLPGVVTKAQQHFAAAPGVQGLGDRVSWVAGDFFAESQEAGLPAGDLYVLSRILHDWEEARCLKLLRLVYSRLPVGGALLLCEMLLDESGTAPPEVLLQSLNMLTQTHGRERKLSEYSHLLEAAGFRRIQGRKTGSYLDAIIAYKDAAEPQAP</sequence>
<protein>
    <recommendedName>
        <fullName evidence="9">O-methyltransferase domain-containing protein</fullName>
    </recommendedName>
</protein>
<feature type="domain" description="O-methyltransferase C-terminal" evidence="5">
    <location>
        <begin position="154"/>
        <end position="373"/>
    </location>
</feature>
<dbReference type="Gene3D" id="1.10.10.10">
    <property type="entry name" value="Winged helix-like DNA-binding domain superfamily/Winged helix DNA-binding domain"/>
    <property type="match status" value="1"/>
</dbReference>
<gene>
    <name evidence="7" type="ORF">OEZ85_004921</name>
</gene>
<evidence type="ECO:0008006" key="9">
    <source>
        <dbReference type="Google" id="ProtNLM"/>
    </source>
</evidence>
<evidence type="ECO:0000313" key="7">
    <source>
        <dbReference type="EMBL" id="WIA20526.1"/>
    </source>
</evidence>
<dbReference type="InterPro" id="IPR016461">
    <property type="entry name" value="COMT-like"/>
</dbReference>